<organism evidence="1 2">
    <name type="scientific">Buddleja alternifolia</name>
    <dbReference type="NCBI Taxonomy" id="168488"/>
    <lineage>
        <taxon>Eukaryota</taxon>
        <taxon>Viridiplantae</taxon>
        <taxon>Streptophyta</taxon>
        <taxon>Embryophyta</taxon>
        <taxon>Tracheophyta</taxon>
        <taxon>Spermatophyta</taxon>
        <taxon>Magnoliopsida</taxon>
        <taxon>eudicotyledons</taxon>
        <taxon>Gunneridae</taxon>
        <taxon>Pentapetalae</taxon>
        <taxon>asterids</taxon>
        <taxon>lamiids</taxon>
        <taxon>Lamiales</taxon>
        <taxon>Scrophulariaceae</taxon>
        <taxon>Buddlejeae</taxon>
        <taxon>Buddleja</taxon>
    </lineage>
</organism>
<sequence length="331" mass="37448">MGWDHGEMIDNNRLWTKCNYCGNEMKGSGVSRLKQHIAGGFLNVEKCLKCLVAISRAMREHMDSKKRDNEEVMTQKAALRGTLMEPMRKKHGHVNNFVNDDESTDEIFPEERERLNISIQRSIQDVHENELGTGVIGPTPYEITGPILDAEIEEIQEVLRIMDGEKQATMGYVYEGVRRNKLAIEVALPRSHKKYCDIIDRRLKDQMIRDIHLADAMYGIADSTAIRGRTKTDPDDPRDALSDECYNDGQPVRPNTFLATWAERLSGLSKHGEGSNKGAQKLSNVVDVIDEESEKSGDLMKNTAVSKFVRLEDQVADTITKVLSEAQYCYL</sequence>
<reference evidence="1" key="1">
    <citation type="submission" date="2019-10" db="EMBL/GenBank/DDBJ databases">
        <authorList>
            <person name="Zhang R."/>
            <person name="Pan Y."/>
            <person name="Wang J."/>
            <person name="Ma R."/>
            <person name="Yu S."/>
        </authorList>
    </citation>
    <scope>NUCLEOTIDE SEQUENCE</scope>
    <source>
        <strain evidence="1">LA-IB0</strain>
        <tissue evidence="1">Leaf</tissue>
    </source>
</reference>
<keyword evidence="2" id="KW-1185">Reference proteome</keyword>
<evidence type="ECO:0008006" key="3">
    <source>
        <dbReference type="Google" id="ProtNLM"/>
    </source>
</evidence>
<dbReference type="PANTHER" id="PTHR46951">
    <property type="entry name" value="BED-TYPE DOMAIN-CONTAINING PROTEIN"/>
    <property type="match status" value="1"/>
</dbReference>
<dbReference type="AlphaFoldDB" id="A0AAV6Y2B5"/>
<dbReference type="EMBL" id="WHWC01000003">
    <property type="protein sequence ID" value="KAG8386854.1"/>
    <property type="molecule type" value="Genomic_DNA"/>
</dbReference>
<gene>
    <name evidence="1" type="ORF">BUALT_Bualt03G0192300</name>
</gene>
<evidence type="ECO:0000313" key="1">
    <source>
        <dbReference type="EMBL" id="KAG8386854.1"/>
    </source>
</evidence>
<name>A0AAV6Y2B5_9LAMI</name>
<evidence type="ECO:0000313" key="2">
    <source>
        <dbReference type="Proteomes" id="UP000826271"/>
    </source>
</evidence>
<proteinExistence type="predicted"/>
<accession>A0AAV6Y2B5</accession>
<comment type="caution">
    <text evidence="1">The sequence shown here is derived from an EMBL/GenBank/DDBJ whole genome shotgun (WGS) entry which is preliminary data.</text>
</comment>
<dbReference type="PANTHER" id="PTHR46951:SF2">
    <property type="entry name" value="BED-TYPE DOMAIN-CONTAINING PROTEIN"/>
    <property type="match status" value="1"/>
</dbReference>
<dbReference type="Proteomes" id="UP000826271">
    <property type="component" value="Unassembled WGS sequence"/>
</dbReference>
<protein>
    <recommendedName>
        <fullName evidence="3">BED-type domain-containing protein</fullName>
    </recommendedName>
</protein>